<name>A0A2M6WN62_9BACT</name>
<dbReference type="InterPro" id="IPR036621">
    <property type="entry name" value="Anticodon-bd_dom_sf"/>
</dbReference>
<dbReference type="Gene3D" id="3.40.50.800">
    <property type="entry name" value="Anticodon-binding domain"/>
    <property type="match status" value="1"/>
</dbReference>
<keyword evidence="6" id="KW-0648">Protein biosynthesis</keyword>
<dbReference type="SUPFAM" id="SSF55681">
    <property type="entry name" value="Class II aaRS and biotin synthetases"/>
    <property type="match status" value="1"/>
</dbReference>
<dbReference type="SUPFAM" id="SSF52954">
    <property type="entry name" value="Class II aaRS ABD-related"/>
    <property type="match status" value="1"/>
</dbReference>
<dbReference type="InterPro" id="IPR050062">
    <property type="entry name" value="Pro-tRNA_synthetase"/>
</dbReference>
<keyword evidence="3" id="KW-0436">Ligase</keyword>
<dbReference type="Gene3D" id="3.30.930.10">
    <property type="entry name" value="Bira Bifunctional Protein, Domain 2"/>
    <property type="match status" value="1"/>
</dbReference>
<dbReference type="InterPro" id="IPR045864">
    <property type="entry name" value="aa-tRNA-synth_II/BPL/LPL"/>
</dbReference>
<keyword evidence="5" id="KW-0067">ATP-binding</keyword>
<evidence type="ECO:0000256" key="5">
    <source>
        <dbReference type="ARBA" id="ARBA00022840"/>
    </source>
</evidence>
<dbReference type="InterPro" id="IPR044140">
    <property type="entry name" value="ProRS_anticodon_short"/>
</dbReference>
<protein>
    <recommendedName>
        <fullName evidence="2">Proline--tRNA ligase</fullName>
        <ecNumber evidence="1">6.1.1.15</ecNumber>
    </recommendedName>
    <alternativeName>
        <fullName evidence="8">Prolyl-tRNA synthetase</fullName>
    </alternativeName>
</protein>
<dbReference type="InterPro" id="IPR006195">
    <property type="entry name" value="aa-tRNA-synth_II"/>
</dbReference>
<dbReference type="InterPro" id="IPR004154">
    <property type="entry name" value="Anticodon-bd"/>
</dbReference>
<reference evidence="12" key="1">
    <citation type="submission" date="2017-09" db="EMBL/GenBank/DDBJ databases">
        <title>Depth-based differentiation of microbial function through sediment-hosted aquifers and enrichment of novel symbionts in the deep terrestrial subsurface.</title>
        <authorList>
            <person name="Probst A.J."/>
            <person name="Ladd B."/>
            <person name="Jarett J.K."/>
            <person name="Geller-Mcgrath D.E."/>
            <person name="Sieber C.M.K."/>
            <person name="Emerson J.B."/>
            <person name="Anantharaman K."/>
            <person name="Thomas B.C."/>
            <person name="Malmstrom R."/>
            <person name="Stieglmeier M."/>
            <person name="Klingl A."/>
            <person name="Woyke T."/>
            <person name="Ryan C.M."/>
            <person name="Banfield J.F."/>
        </authorList>
    </citation>
    <scope>NUCLEOTIDE SEQUENCE [LARGE SCALE GENOMIC DNA]</scope>
</reference>
<evidence type="ECO:0000256" key="8">
    <source>
        <dbReference type="ARBA" id="ARBA00029731"/>
    </source>
</evidence>
<dbReference type="AlphaFoldDB" id="A0A2M6WN62"/>
<dbReference type="PROSITE" id="PS50862">
    <property type="entry name" value="AA_TRNA_LIGASE_II"/>
    <property type="match status" value="1"/>
</dbReference>
<evidence type="ECO:0000313" key="12">
    <source>
        <dbReference type="Proteomes" id="UP000229335"/>
    </source>
</evidence>
<dbReference type="PANTHER" id="PTHR42753">
    <property type="entry name" value="MITOCHONDRIAL RIBOSOME PROTEIN L39/PROLYL-TRNA LIGASE FAMILY MEMBER"/>
    <property type="match status" value="1"/>
</dbReference>
<dbReference type="CDD" id="cd00861">
    <property type="entry name" value="ProRS_anticodon_short"/>
    <property type="match status" value="1"/>
</dbReference>
<dbReference type="GO" id="GO:0005524">
    <property type="term" value="F:ATP binding"/>
    <property type="evidence" value="ECO:0007669"/>
    <property type="project" value="UniProtKB-KW"/>
</dbReference>
<gene>
    <name evidence="11" type="ORF">COU00_00050</name>
</gene>
<evidence type="ECO:0000256" key="3">
    <source>
        <dbReference type="ARBA" id="ARBA00022598"/>
    </source>
</evidence>
<organism evidence="11 12">
    <name type="scientific">Candidatus Falkowbacteria bacterium CG10_big_fil_rev_8_21_14_0_10_43_11</name>
    <dbReference type="NCBI Taxonomy" id="1974568"/>
    <lineage>
        <taxon>Bacteria</taxon>
        <taxon>Candidatus Falkowiibacteriota</taxon>
    </lineage>
</organism>
<evidence type="ECO:0000256" key="6">
    <source>
        <dbReference type="ARBA" id="ARBA00022917"/>
    </source>
</evidence>
<feature type="domain" description="Aminoacyl-transfer RNA synthetases class-II family profile" evidence="10">
    <location>
        <begin position="17"/>
        <end position="316"/>
    </location>
</feature>
<evidence type="ECO:0000256" key="1">
    <source>
        <dbReference type="ARBA" id="ARBA00012831"/>
    </source>
</evidence>
<dbReference type="EMBL" id="PFAS01000001">
    <property type="protein sequence ID" value="PIT94238.1"/>
    <property type="molecule type" value="Genomic_DNA"/>
</dbReference>
<dbReference type="Proteomes" id="UP000229335">
    <property type="component" value="Unassembled WGS sequence"/>
</dbReference>
<evidence type="ECO:0000256" key="9">
    <source>
        <dbReference type="ARBA" id="ARBA00047671"/>
    </source>
</evidence>
<comment type="catalytic activity">
    <reaction evidence="9">
        <text>tRNA(Pro) + L-proline + ATP = L-prolyl-tRNA(Pro) + AMP + diphosphate</text>
        <dbReference type="Rhea" id="RHEA:14305"/>
        <dbReference type="Rhea" id="RHEA-COMP:9700"/>
        <dbReference type="Rhea" id="RHEA-COMP:9702"/>
        <dbReference type="ChEBI" id="CHEBI:30616"/>
        <dbReference type="ChEBI" id="CHEBI:33019"/>
        <dbReference type="ChEBI" id="CHEBI:60039"/>
        <dbReference type="ChEBI" id="CHEBI:78442"/>
        <dbReference type="ChEBI" id="CHEBI:78532"/>
        <dbReference type="ChEBI" id="CHEBI:456215"/>
        <dbReference type="EC" id="6.1.1.15"/>
    </reaction>
</comment>
<dbReference type="EC" id="6.1.1.15" evidence="1"/>
<evidence type="ECO:0000256" key="7">
    <source>
        <dbReference type="ARBA" id="ARBA00023146"/>
    </source>
</evidence>
<proteinExistence type="predicted"/>
<dbReference type="PANTHER" id="PTHR42753:SF2">
    <property type="entry name" value="PROLINE--TRNA LIGASE"/>
    <property type="match status" value="1"/>
</dbReference>
<evidence type="ECO:0000313" key="11">
    <source>
        <dbReference type="EMBL" id="PIT94238.1"/>
    </source>
</evidence>
<keyword evidence="7 11" id="KW-0030">Aminoacyl-tRNA synthetase</keyword>
<dbReference type="GO" id="GO:0004827">
    <property type="term" value="F:proline-tRNA ligase activity"/>
    <property type="evidence" value="ECO:0007669"/>
    <property type="project" value="UniProtKB-EC"/>
</dbReference>
<dbReference type="Pfam" id="PF03129">
    <property type="entry name" value="HGTP_anticodon"/>
    <property type="match status" value="1"/>
</dbReference>
<dbReference type="GO" id="GO:0005829">
    <property type="term" value="C:cytosol"/>
    <property type="evidence" value="ECO:0007669"/>
    <property type="project" value="TreeGrafter"/>
</dbReference>
<keyword evidence="4" id="KW-0547">Nucleotide-binding</keyword>
<evidence type="ECO:0000256" key="2">
    <source>
        <dbReference type="ARBA" id="ARBA00019110"/>
    </source>
</evidence>
<comment type="caution">
    <text evidence="11">The sequence shown here is derived from an EMBL/GenBank/DDBJ whole genome shotgun (WGS) entry which is preliminary data.</text>
</comment>
<dbReference type="Pfam" id="PF00587">
    <property type="entry name" value="tRNA-synt_2b"/>
    <property type="match status" value="1"/>
</dbReference>
<accession>A0A2M6WN62</accession>
<dbReference type="InterPro" id="IPR002314">
    <property type="entry name" value="aa-tRNA-synt_IIb"/>
</dbReference>
<dbReference type="GO" id="GO:0006433">
    <property type="term" value="P:prolyl-tRNA aminoacylation"/>
    <property type="evidence" value="ECO:0007669"/>
    <property type="project" value="InterPro"/>
</dbReference>
<dbReference type="InterPro" id="IPR002316">
    <property type="entry name" value="Pro-tRNA-ligase_IIa"/>
</dbReference>
<dbReference type="PRINTS" id="PR01046">
    <property type="entry name" value="TRNASYNTHPRO"/>
</dbReference>
<sequence length="419" mass="47409">MRLSTLFTKTLKEAPKDELSVNARLLMQAGFIDKLTAGVYTFLPLGLRVLKKIENIIREEMNKVGGQEILMPALTPKSIWETTGRWAAFDALFRLAGTDNKEYALGATHEEVVVPLAQKYVFSYKDLPLYIYQIQDKFRNEKRAKSGILRGREFIMKDLYSFHTDEADLDEYYKAMQKVYFKIFERCGLLDKTYLTFASGGSFSKYSHEFQTITPAGEDEIYICESCQIAVNKEIVGDLENKCPNCGNKNLKADKAIEVGNIFKLITKFSDPFGFSYVDEGGNKKPVIMGCFGLGLSRVLGTVAEVRHDDRGLVWPKEIAPFTVHLVTINSPDIEANNKIKLASEKIYRELQTGGIEVLFDDREGETSTGEKFADADLIGCPLRLVVSERTLEQDSVEVKNREEENKELVKISRVTHNI</sequence>
<evidence type="ECO:0000259" key="10">
    <source>
        <dbReference type="PROSITE" id="PS50862"/>
    </source>
</evidence>
<evidence type="ECO:0000256" key="4">
    <source>
        <dbReference type="ARBA" id="ARBA00022741"/>
    </source>
</evidence>